<keyword evidence="2" id="KW-1185">Reference proteome</keyword>
<name>A0AAW0CM16_9AGAR</name>
<organism evidence="1 2">
    <name type="scientific">Paramarasmius palmivorus</name>
    <dbReference type="NCBI Taxonomy" id="297713"/>
    <lineage>
        <taxon>Eukaryota</taxon>
        <taxon>Fungi</taxon>
        <taxon>Dikarya</taxon>
        <taxon>Basidiomycota</taxon>
        <taxon>Agaricomycotina</taxon>
        <taxon>Agaricomycetes</taxon>
        <taxon>Agaricomycetidae</taxon>
        <taxon>Agaricales</taxon>
        <taxon>Marasmiineae</taxon>
        <taxon>Marasmiaceae</taxon>
        <taxon>Paramarasmius</taxon>
    </lineage>
</organism>
<dbReference type="Proteomes" id="UP001383192">
    <property type="component" value="Unassembled WGS sequence"/>
</dbReference>
<accession>A0AAW0CM16</accession>
<dbReference type="EMBL" id="JAYKXP010000043">
    <property type="protein sequence ID" value="KAK7038673.1"/>
    <property type="molecule type" value="Genomic_DNA"/>
</dbReference>
<reference evidence="1 2" key="1">
    <citation type="submission" date="2024-01" db="EMBL/GenBank/DDBJ databases">
        <title>A draft genome for a cacao thread blight-causing isolate of Paramarasmius palmivorus.</title>
        <authorList>
            <person name="Baruah I.K."/>
            <person name="Bukari Y."/>
            <person name="Amoako-Attah I."/>
            <person name="Meinhardt L.W."/>
            <person name="Bailey B.A."/>
            <person name="Cohen S.P."/>
        </authorList>
    </citation>
    <scope>NUCLEOTIDE SEQUENCE [LARGE SCALE GENOMIC DNA]</scope>
    <source>
        <strain evidence="1 2">GH-12</strain>
    </source>
</reference>
<proteinExistence type="predicted"/>
<comment type="caution">
    <text evidence="1">The sequence shown here is derived from an EMBL/GenBank/DDBJ whole genome shotgun (WGS) entry which is preliminary data.</text>
</comment>
<sequence>MPHLNVPNLNQLGCELIFHRDPNNAPSPTRNQDFANRVKTEIVYNTTQTMLYYIGNEDWDTLRRKQVEVGAFVIGIGVLGCCTIPNVDGPLEIAVPVDPAKVILDAVQDVGYTFEPSLPVSMWPVDRSKLLEMEMNCANTPFANRNMFTPIDHPNVFVANVYRFRHTNQRSIHVIATNYHPLGLVLDMQLTAHMCFVTGSHVYMLYPHTTLEKRIALDVTRPLGHVSTLSLGSTANETLLVNPVLTAFDMANPDTELNGLTRWAGDKYTLMTPLPYAALPDGDGWPGSRAMVTATSWQARCGPDNIIKIETMYYRNRRLAFGYMLSPPVVLELDITHPHLRTEPPLPLPANIEDCEDAEFVVVLESLIDRIQSPSSPYIYNARLVSANMRNWCGSYTSYPAALAPSPAVANTAFRVLNSLPLQSPKDVRVLFSFEPSPRLWGKIWTAMSIFHLQDPDSSDEQKQVIVRLNDIAMTVRFITFNKNVNLEIDI</sequence>
<protein>
    <recommendedName>
        <fullName evidence="3">Major capsid protein</fullName>
    </recommendedName>
</protein>
<dbReference type="AlphaFoldDB" id="A0AAW0CM16"/>
<evidence type="ECO:0000313" key="2">
    <source>
        <dbReference type="Proteomes" id="UP001383192"/>
    </source>
</evidence>
<evidence type="ECO:0008006" key="3">
    <source>
        <dbReference type="Google" id="ProtNLM"/>
    </source>
</evidence>
<gene>
    <name evidence="1" type="ORF">VNI00_010557</name>
</gene>
<evidence type="ECO:0000313" key="1">
    <source>
        <dbReference type="EMBL" id="KAK7038673.1"/>
    </source>
</evidence>